<reference evidence="12" key="2">
    <citation type="submission" date="2020-05" db="UniProtKB">
        <authorList>
            <consortium name="EnsemblMetazoa"/>
        </authorList>
    </citation>
    <scope>IDENTIFICATION</scope>
    <source>
        <strain evidence="12">LVP_AGWG</strain>
    </source>
</reference>
<evidence type="ECO:0000256" key="4">
    <source>
        <dbReference type="ARBA" id="ARBA00005793"/>
    </source>
</evidence>
<dbReference type="GO" id="GO:0005777">
    <property type="term" value="C:peroxisome"/>
    <property type="evidence" value="ECO:0007669"/>
    <property type="project" value="TreeGrafter"/>
</dbReference>
<evidence type="ECO:0000256" key="10">
    <source>
        <dbReference type="ARBA" id="ARBA00032116"/>
    </source>
</evidence>
<protein>
    <recommendedName>
        <fullName evidence="5">2-oxo-4-hydroxy-4-carboxy-5-ureidoimidazoline decarboxylase</fullName>
        <ecNumber evidence="5">4.1.1.97</ecNumber>
    </recommendedName>
    <alternativeName>
        <fullName evidence="10">Parahox neighbor</fullName>
    </alternativeName>
    <alternativeName>
        <fullName evidence="9">Ureidoimidazoline (2-oxo-4-hydroxy-4-carboxy-5-) decarboxylase</fullName>
    </alternativeName>
</protein>
<dbReference type="GO" id="GO:0006144">
    <property type="term" value="P:purine nucleobase metabolic process"/>
    <property type="evidence" value="ECO:0007669"/>
    <property type="project" value="UniProtKB-KW"/>
</dbReference>
<dbReference type="GO" id="GO:0000255">
    <property type="term" value="P:allantoin metabolic process"/>
    <property type="evidence" value="ECO:0007669"/>
    <property type="project" value="InterPro"/>
</dbReference>
<accession>A0A6I8U133</accession>
<gene>
    <name evidence="12" type="primary">5573430</name>
</gene>
<evidence type="ECO:0000256" key="6">
    <source>
        <dbReference type="ARBA" id="ARBA00022631"/>
    </source>
</evidence>
<dbReference type="EC" id="4.1.1.97" evidence="5"/>
<evidence type="ECO:0000256" key="1">
    <source>
        <dbReference type="ARBA" id="ARBA00001163"/>
    </source>
</evidence>
<dbReference type="InterPro" id="IPR018020">
    <property type="entry name" value="OHCU_decarboxylase"/>
</dbReference>
<dbReference type="Pfam" id="PF09349">
    <property type="entry name" value="OHCU_decarbox"/>
    <property type="match status" value="1"/>
</dbReference>
<dbReference type="SUPFAM" id="SSF158694">
    <property type="entry name" value="UraD-Like"/>
    <property type="match status" value="1"/>
</dbReference>
<evidence type="ECO:0000256" key="2">
    <source>
        <dbReference type="ARBA" id="ARBA00002506"/>
    </source>
</evidence>
<evidence type="ECO:0000256" key="7">
    <source>
        <dbReference type="ARBA" id="ARBA00022793"/>
    </source>
</evidence>
<dbReference type="EnsemblMetazoa" id="AAEL023274-RA">
    <property type="protein sequence ID" value="AAEL023274-PA"/>
    <property type="gene ID" value="AAEL023274"/>
</dbReference>
<reference evidence="12 13" key="1">
    <citation type="submission" date="2017-06" db="EMBL/GenBank/DDBJ databases">
        <title>Aedes aegypti genome working group (AGWG) sequencing and assembly.</title>
        <authorList>
            <consortium name="Aedes aegypti Genome Working Group (AGWG)"/>
            <person name="Matthews B.J."/>
        </authorList>
    </citation>
    <scope>NUCLEOTIDE SEQUENCE [LARGE SCALE GENOMIC DNA]</scope>
    <source>
        <strain evidence="12 13">LVP_AGWG</strain>
    </source>
</reference>
<sequence>MTTKLSLDQVNALSPAEFRETFYNVVELCPAAANFCSHMLPFSSVNTMIHSFHEYLSGLDTESKISVIQGHPDLAGRLLATHQLTQESSFEHSCAGLDQLSIENGIQLNDFNNRYKNKFNFPFVICVRQARKIDVILSAVMARIHNSLEDEVDIGIEEVKKICELRILELVDGQSDSI</sequence>
<keyword evidence="7" id="KW-0210">Decarboxylase</keyword>
<comment type="catalytic activity">
    <reaction evidence="1">
        <text>5-hydroxy-2-oxo-4-ureido-2,5-dihydro-1H-imidazole-5-carboxylate + H(+) = (S)-allantoin + CO2</text>
        <dbReference type="Rhea" id="RHEA:26301"/>
        <dbReference type="ChEBI" id="CHEBI:15378"/>
        <dbReference type="ChEBI" id="CHEBI:15678"/>
        <dbReference type="ChEBI" id="CHEBI:16526"/>
        <dbReference type="ChEBI" id="CHEBI:58639"/>
        <dbReference type="EC" id="4.1.1.97"/>
    </reaction>
</comment>
<dbReference type="EnsemblMetazoa" id="AAEL023274-RB">
    <property type="protein sequence ID" value="AAEL023274-PB"/>
    <property type="gene ID" value="AAEL023274"/>
</dbReference>
<evidence type="ECO:0000259" key="11">
    <source>
        <dbReference type="Pfam" id="PF09349"/>
    </source>
</evidence>
<keyword evidence="13" id="KW-1185">Reference proteome</keyword>
<comment type="similarity">
    <text evidence="4">Belongs to the OHCU decarboxylase family.</text>
</comment>
<dbReference type="GO" id="GO:0051997">
    <property type="term" value="F:2-oxo-4-hydroxy-4-carboxy-5-ureidoimidazoline decarboxylase activity"/>
    <property type="evidence" value="ECO:0007669"/>
    <property type="project" value="UniProtKB-EC"/>
</dbReference>
<feature type="domain" description="Oxo-4-hydroxy-4-carboxy-5-ureidoimidazoline decarboxylase" evidence="11">
    <location>
        <begin position="11"/>
        <end position="167"/>
    </location>
</feature>
<keyword evidence="6" id="KW-0659">Purine metabolism</keyword>
<proteinExistence type="inferred from homology"/>
<dbReference type="Gene3D" id="1.10.3330.10">
    <property type="entry name" value="Oxo-4-hydroxy-4-carboxy-5-ureidoimidazoline decarboxylase"/>
    <property type="match status" value="1"/>
</dbReference>
<dbReference type="AlphaFoldDB" id="A0A6I8U133"/>
<keyword evidence="8" id="KW-0456">Lyase</keyword>
<comment type="function">
    <text evidence="2">Catalyzes the stereoselective decarboxylation of 2-oxo-4-hydroxy-4-carboxy-5-ureidoimidazoline (OHCU) to (S)-allantoin.</text>
</comment>
<dbReference type="InterPro" id="IPR017580">
    <property type="entry name" value="OHCU_decarboxylase-1"/>
</dbReference>
<dbReference type="GO" id="GO:0019628">
    <property type="term" value="P:urate catabolic process"/>
    <property type="evidence" value="ECO:0007669"/>
    <property type="project" value="UniProtKB-UniPathway"/>
</dbReference>
<evidence type="ECO:0000256" key="5">
    <source>
        <dbReference type="ARBA" id="ARBA00012257"/>
    </source>
</evidence>
<dbReference type="PANTHER" id="PTHR43466:SF1">
    <property type="entry name" value="2-OXO-4-HYDROXY-4-CARBOXY-5-UREIDOIMIDAZOLINE DECARBOXYLASE-RELATED"/>
    <property type="match status" value="1"/>
</dbReference>
<dbReference type="PANTHER" id="PTHR43466">
    <property type="entry name" value="2-OXO-4-HYDROXY-4-CARBOXY-5-UREIDOIMIDAZOLINE DECARBOXYLASE-RELATED"/>
    <property type="match status" value="1"/>
</dbReference>
<dbReference type="InterPro" id="IPR036778">
    <property type="entry name" value="OHCU_decarboxylase_sf"/>
</dbReference>
<dbReference type="Proteomes" id="UP000008820">
    <property type="component" value="Chromosome 2"/>
</dbReference>
<organism evidence="12 13">
    <name type="scientific">Aedes aegypti</name>
    <name type="common">Yellowfever mosquito</name>
    <name type="synonym">Culex aegypti</name>
    <dbReference type="NCBI Taxonomy" id="7159"/>
    <lineage>
        <taxon>Eukaryota</taxon>
        <taxon>Metazoa</taxon>
        <taxon>Ecdysozoa</taxon>
        <taxon>Arthropoda</taxon>
        <taxon>Hexapoda</taxon>
        <taxon>Insecta</taxon>
        <taxon>Pterygota</taxon>
        <taxon>Neoptera</taxon>
        <taxon>Endopterygota</taxon>
        <taxon>Diptera</taxon>
        <taxon>Nematocera</taxon>
        <taxon>Culicoidea</taxon>
        <taxon>Culicidae</taxon>
        <taxon>Culicinae</taxon>
        <taxon>Aedini</taxon>
        <taxon>Aedes</taxon>
        <taxon>Stegomyia</taxon>
    </lineage>
</organism>
<dbReference type="UniPathway" id="UPA00394">
    <property type="reaction ID" value="UER00652"/>
</dbReference>
<evidence type="ECO:0000256" key="9">
    <source>
        <dbReference type="ARBA" id="ARBA00030624"/>
    </source>
</evidence>
<comment type="pathway">
    <text evidence="3">Purine metabolism; urate degradation; (S)-allantoin from urate: step 3/3.</text>
</comment>
<dbReference type="InParanoid" id="A0A6I8U133"/>
<dbReference type="OrthoDB" id="9970124at2759"/>
<evidence type="ECO:0000313" key="13">
    <source>
        <dbReference type="Proteomes" id="UP000008820"/>
    </source>
</evidence>
<evidence type="ECO:0000256" key="8">
    <source>
        <dbReference type="ARBA" id="ARBA00023239"/>
    </source>
</evidence>
<evidence type="ECO:0000313" key="12">
    <source>
        <dbReference type="EnsemblMetazoa" id="AAEL023274-PB"/>
    </source>
</evidence>
<evidence type="ECO:0000256" key="3">
    <source>
        <dbReference type="ARBA" id="ARBA00004754"/>
    </source>
</evidence>
<name>A0A6I8U133_AEDAE</name>
<dbReference type="NCBIfam" id="TIGR03164">
    <property type="entry name" value="UHCUDC"/>
    <property type="match status" value="1"/>
</dbReference>